<accession>A0A0A8K0V8</accession>
<dbReference type="Pfam" id="PF07103">
    <property type="entry name" value="DUF1365"/>
    <property type="match status" value="1"/>
</dbReference>
<dbReference type="PANTHER" id="PTHR33973">
    <property type="entry name" value="OS07G0153300 PROTEIN"/>
    <property type="match status" value="1"/>
</dbReference>
<protein>
    <recommendedName>
        <fullName evidence="3">DUF1365 domain-containing protein</fullName>
    </recommendedName>
</protein>
<keyword evidence="2" id="KW-1185">Reference proteome</keyword>
<dbReference type="InterPro" id="IPR010775">
    <property type="entry name" value="DUF1365"/>
</dbReference>
<evidence type="ECO:0000313" key="2">
    <source>
        <dbReference type="Proteomes" id="UP000031643"/>
    </source>
</evidence>
<organism evidence="1 2">
    <name type="scientific">Methyloceanibacter caenitepidi</name>
    <dbReference type="NCBI Taxonomy" id="1384459"/>
    <lineage>
        <taxon>Bacteria</taxon>
        <taxon>Pseudomonadati</taxon>
        <taxon>Pseudomonadota</taxon>
        <taxon>Alphaproteobacteria</taxon>
        <taxon>Hyphomicrobiales</taxon>
        <taxon>Hyphomicrobiaceae</taxon>
        <taxon>Methyloceanibacter</taxon>
    </lineage>
</organism>
<evidence type="ECO:0000313" key="1">
    <source>
        <dbReference type="EMBL" id="BAQ15639.1"/>
    </source>
</evidence>
<evidence type="ECO:0008006" key="3">
    <source>
        <dbReference type="Google" id="ProtNLM"/>
    </source>
</evidence>
<name>A0A0A8K0V8_9HYPH</name>
<sequence length="262" mass="28950">MMSASALYNGVVVHKRVRPVQHALRYHVFSLLIDCDELPDLDRRLRLFSYNRFNVCSIRDADHGDGTAIAAYLRGIADQSGVTGIERFLMLCYPRVLGYGFNPVTVYFGLKACGTPALIVYEVNNTFGERQTYVVPAQPGGSGETLHQSCGKTFYVSPFNSVDGRYSFHVTPLEDEITIGIALHTEEGPLLKAFFRGERTTLTDASLAAALARTGWLSVKVIAAIHYEAFKLWLKGLRLVERPQRAGSAIDYSPTPGGRGEQ</sequence>
<gene>
    <name evidence="1" type="ORF">GL4_0169</name>
</gene>
<proteinExistence type="predicted"/>
<dbReference type="KEGG" id="mcg:GL4_0169"/>
<reference evidence="1 2" key="1">
    <citation type="submission" date="2014-09" db="EMBL/GenBank/DDBJ databases">
        <title>Genome sequencing of Methyloceanibacter caenitepidi Gela4.</title>
        <authorList>
            <person name="Takeuchi M."/>
            <person name="Susumu S."/>
            <person name="Kamagata Y."/>
            <person name="Oshima K."/>
            <person name="Hattori M."/>
            <person name="Iwasaki W."/>
        </authorList>
    </citation>
    <scope>NUCLEOTIDE SEQUENCE [LARGE SCALE GENOMIC DNA]</scope>
    <source>
        <strain evidence="1 2">Gela4</strain>
    </source>
</reference>
<dbReference type="HOGENOM" id="CLU_065913_1_0_5"/>
<dbReference type="RefSeq" id="WP_052464006.1">
    <property type="nucleotide sequence ID" value="NZ_AP014648.1"/>
</dbReference>
<dbReference type="Proteomes" id="UP000031643">
    <property type="component" value="Chromosome"/>
</dbReference>
<dbReference type="EMBL" id="AP014648">
    <property type="protein sequence ID" value="BAQ15639.1"/>
    <property type="molecule type" value="Genomic_DNA"/>
</dbReference>
<dbReference type="AlphaFoldDB" id="A0A0A8K0V8"/>
<dbReference type="STRING" id="1384459.GL4_0169"/>
<dbReference type="PANTHER" id="PTHR33973:SF4">
    <property type="entry name" value="OS07G0153300 PROTEIN"/>
    <property type="match status" value="1"/>
</dbReference>